<dbReference type="InterPro" id="IPR028098">
    <property type="entry name" value="Glyco_trans_4-like_N"/>
</dbReference>
<dbReference type="EMBL" id="CP038008">
    <property type="protein sequence ID" value="QBY28689.1"/>
    <property type="molecule type" value="Genomic_DNA"/>
</dbReference>
<dbReference type="RefSeq" id="WP_012906371.1">
    <property type="nucleotide sequence ID" value="NZ_CAJTBI010000007.1"/>
</dbReference>
<accession>A0A482PKV2</accession>
<dbReference type="SUPFAM" id="SSF53756">
    <property type="entry name" value="UDP-Glycosyltransferase/glycogen phosphorylase"/>
    <property type="match status" value="1"/>
</dbReference>
<dbReference type="InterPro" id="IPR001296">
    <property type="entry name" value="Glyco_trans_1"/>
</dbReference>
<gene>
    <name evidence="3" type="ORF">E2R62_07390</name>
</gene>
<proteinExistence type="predicted"/>
<dbReference type="PANTHER" id="PTHR12526">
    <property type="entry name" value="GLYCOSYLTRANSFERASE"/>
    <property type="match status" value="1"/>
</dbReference>
<evidence type="ECO:0000259" key="1">
    <source>
        <dbReference type="Pfam" id="PF00534"/>
    </source>
</evidence>
<protein>
    <submittedName>
        <fullName evidence="3">Glycosyltransferase family 4 protein</fullName>
    </submittedName>
</protein>
<evidence type="ECO:0000313" key="3">
    <source>
        <dbReference type="EMBL" id="QBY28689.1"/>
    </source>
</evidence>
<feature type="domain" description="Glycosyltransferase subfamily 4-like N-terminal" evidence="2">
    <location>
        <begin position="14"/>
        <end position="151"/>
    </location>
</feature>
<dbReference type="AlphaFoldDB" id="A0A482PKV2"/>
<dbReference type="CDD" id="cd03820">
    <property type="entry name" value="GT4_AmsD-like"/>
    <property type="match status" value="1"/>
</dbReference>
<dbReference type="Pfam" id="PF00534">
    <property type="entry name" value="Glycos_transf_1"/>
    <property type="match status" value="1"/>
</dbReference>
<feature type="domain" description="Glycosyl transferase family 1" evidence="1">
    <location>
        <begin position="183"/>
        <end position="333"/>
    </location>
</feature>
<dbReference type="Gene3D" id="3.40.50.2000">
    <property type="entry name" value="Glycogen Phosphorylase B"/>
    <property type="match status" value="2"/>
</dbReference>
<evidence type="ECO:0000259" key="2">
    <source>
        <dbReference type="Pfam" id="PF13439"/>
    </source>
</evidence>
<organism evidence="3">
    <name type="scientific">Citrobacter rodentium</name>
    <dbReference type="NCBI Taxonomy" id="67825"/>
    <lineage>
        <taxon>Bacteria</taxon>
        <taxon>Pseudomonadati</taxon>
        <taxon>Pseudomonadota</taxon>
        <taxon>Gammaproteobacteria</taxon>
        <taxon>Enterobacterales</taxon>
        <taxon>Enterobacteriaceae</taxon>
        <taxon>Citrobacter</taxon>
    </lineage>
</organism>
<dbReference type="GO" id="GO:0016757">
    <property type="term" value="F:glycosyltransferase activity"/>
    <property type="evidence" value="ECO:0007669"/>
    <property type="project" value="UniProtKB-ARBA"/>
</dbReference>
<dbReference type="OMA" id="IGWMHNN"/>
<dbReference type="Pfam" id="PF13439">
    <property type="entry name" value="Glyco_transf_4"/>
    <property type="match status" value="1"/>
</dbReference>
<reference evidence="3" key="1">
    <citation type="submission" date="2019-03" db="EMBL/GenBank/DDBJ databases">
        <title>Complete genome sequence of enteropathogenic Citrobacter rodentium strain DBS100.</title>
        <authorList>
            <person name="Popov G."/>
            <person name="Fiebig A."/>
            <person name="Shideler S."/>
            <person name="Coombes B."/>
            <person name="Savchenko A."/>
        </authorList>
    </citation>
    <scope>NUCLEOTIDE SEQUENCE</scope>
    <source>
        <strain evidence="3">DBS100</strain>
    </source>
</reference>
<keyword evidence="3" id="KW-0808">Transferase</keyword>
<sequence>MKKIVFVIADITFVGGIERVNTLLANKFVSEGYAVEIISLYNTNQKINYELNNRIKVSFVNDGSYLGEPGSFGRLKKHIGSQFKLFKAIKKANADFYIINTFPMAFLSFFNVFSNKKYVVIEHVHYNYYGTIIRIFRNLLYRFFYKVICVNKNDSYKFFKHLDNVVKISNPLSFTSSKIANLSANKIMAVGRLEHQKGFDLLIDIFAKVNKENPGWELHIYGVGTCEGFLTGKINQHALSNVKLMGSVDNIQQYYPQYSIFAFSSRFEGFGMVLLEAMECGLPCISFDCPTGPSEILGDGEYGILVENGNVAKFSAELADLMSDEGKKIKFSNLSKRRAKEFNIDKVFDEWRKLIS</sequence>
<name>A0A482PKV2_CITRO</name>